<dbReference type="GeneID" id="54359098"/>
<evidence type="ECO:0000259" key="1">
    <source>
        <dbReference type="Pfam" id="PF06985"/>
    </source>
</evidence>
<protein>
    <recommendedName>
        <fullName evidence="1">Heterokaryon incompatibility domain-containing protein</fullName>
    </recommendedName>
</protein>
<dbReference type="AlphaFoldDB" id="A0A6J3M6E8"/>
<dbReference type="OrthoDB" id="2157530at2759"/>
<feature type="domain" description="Heterokaryon incompatibility" evidence="1">
    <location>
        <begin position="66"/>
        <end position="212"/>
    </location>
</feature>
<dbReference type="RefSeq" id="XP_033460509.1">
    <property type="nucleotide sequence ID" value="XM_033601298.1"/>
</dbReference>
<dbReference type="PANTHER" id="PTHR24148">
    <property type="entry name" value="ANKYRIN REPEAT DOMAIN-CONTAINING PROTEIN 39 HOMOLOG-RELATED"/>
    <property type="match status" value="1"/>
</dbReference>
<reference evidence="3" key="1">
    <citation type="submission" date="2020-01" db="EMBL/GenBank/DDBJ databases">
        <authorList>
            <consortium name="DOE Joint Genome Institute"/>
            <person name="Haridas S."/>
            <person name="Albert R."/>
            <person name="Binder M."/>
            <person name="Bloem J."/>
            <person name="Labutti K."/>
            <person name="Salamov A."/>
            <person name="Andreopoulos B."/>
            <person name="Baker S.E."/>
            <person name="Barry K."/>
            <person name="Bills G."/>
            <person name="Bluhm B.H."/>
            <person name="Cannon C."/>
            <person name="Castanera R."/>
            <person name="Culley D.E."/>
            <person name="Daum C."/>
            <person name="Ezra D."/>
            <person name="Gonzalez J.B."/>
            <person name="Henrissat B."/>
            <person name="Kuo A."/>
            <person name="Liang C."/>
            <person name="Lipzen A."/>
            <person name="Lutzoni F."/>
            <person name="Magnuson J."/>
            <person name="Mondo S."/>
            <person name="Nolan M."/>
            <person name="Ohm R."/>
            <person name="Pangilinan J."/>
            <person name="Park H.-J."/>
            <person name="Ramirez L."/>
            <person name="Alfaro M."/>
            <person name="Sun H."/>
            <person name="Tritt A."/>
            <person name="Yoshinaga Y."/>
            <person name="Zwiers L.-H."/>
            <person name="Turgeon B.G."/>
            <person name="Goodwin S.B."/>
            <person name="Spatafora J.W."/>
            <person name="Crous P.W."/>
            <person name="Grigoriev I.V."/>
        </authorList>
    </citation>
    <scope>NUCLEOTIDE SEQUENCE</scope>
    <source>
        <strain evidence="3">CBS 342.82</strain>
    </source>
</reference>
<reference evidence="3" key="3">
    <citation type="submission" date="2025-08" db="UniProtKB">
        <authorList>
            <consortium name="RefSeq"/>
        </authorList>
    </citation>
    <scope>IDENTIFICATION</scope>
    <source>
        <strain evidence="3">CBS 342.82</strain>
    </source>
</reference>
<evidence type="ECO:0000313" key="3">
    <source>
        <dbReference type="RefSeq" id="XP_033460509.1"/>
    </source>
</evidence>
<proteinExistence type="predicted"/>
<dbReference type="InterPro" id="IPR052895">
    <property type="entry name" value="HetReg/Transcr_Mod"/>
</dbReference>
<reference evidence="3" key="2">
    <citation type="submission" date="2020-04" db="EMBL/GenBank/DDBJ databases">
        <authorList>
            <consortium name="NCBI Genome Project"/>
        </authorList>
    </citation>
    <scope>NUCLEOTIDE SEQUENCE</scope>
    <source>
        <strain evidence="3">CBS 342.82</strain>
    </source>
</reference>
<organism evidence="3">
    <name type="scientific">Dissoconium aciculare CBS 342.82</name>
    <dbReference type="NCBI Taxonomy" id="1314786"/>
    <lineage>
        <taxon>Eukaryota</taxon>
        <taxon>Fungi</taxon>
        <taxon>Dikarya</taxon>
        <taxon>Ascomycota</taxon>
        <taxon>Pezizomycotina</taxon>
        <taxon>Dothideomycetes</taxon>
        <taxon>Dothideomycetidae</taxon>
        <taxon>Mycosphaerellales</taxon>
        <taxon>Dissoconiaceae</taxon>
        <taxon>Dissoconium</taxon>
    </lineage>
</organism>
<sequence length="212" mass="24111">MSLTRWRSPPTSPVLESPDFRYGALKSVKTSIRLAKIKPGCGHKGITIELIESFVTVPGQRPQIEYDALSYTWGASKRTKSIMCNGRRLAVTPTLIEALHHFRHPDHEVILWIDQLCICQERVLERNAQVNLMGDIFAGARKVSVWLGPHSGDSKAGLQLAKQLLSITRYTNVTHLDSVQLEANGLPRRGHRKWMALAAILRRPWFWRTWIV</sequence>
<dbReference type="Proteomes" id="UP000504637">
    <property type="component" value="Unplaced"/>
</dbReference>
<gene>
    <name evidence="3" type="ORF">K489DRAFT_318262</name>
</gene>
<dbReference type="PANTHER" id="PTHR24148:SF64">
    <property type="entry name" value="HETEROKARYON INCOMPATIBILITY DOMAIN-CONTAINING PROTEIN"/>
    <property type="match status" value="1"/>
</dbReference>
<keyword evidence="2" id="KW-1185">Reference proteome</keyword>
<name>A0A6J3M6E8_9PEZI</name>
<accession>A0A6J3M6E8</accession>
<dbReference type="Pfam" id="PF06985">
    <property type="entry name" value="HET"/>
    <property type="match status" value="1"/>
</dbReference>
<evidence type="ECO:0000313" key="2">
    <source>
        <dbReference type="Proteomes" id="UP000504637"/>
    </source>
</evidence>
<dbReference type="InterPro" id="IPR010730">
    <property type="entry name" value="HET"/>
</dbReference>